<gene>
    <name evidence="3" type="ORF">A2519_08200</name>
</gene>
<accession>A0A1F7FHQ7</accession>
<dbReference type="Pfam" id="PF04909">
    <property type="entry name" value="Amidohydro_2"/>
    <property type="match status" value="1"/>
</dbReference>
<dbReference type="AlphaFoldDB" id="A0A1F7FHQ7"/>
<keyword evidence="1" id="KW-0456">Lyase</keyword>
<dbReference type="InterPro" id="IPR032466">
    <property type="entry name" value="Metal_Hydrolase"/>
</dbReference>
<name>A0A1F7FHQ7_UNCRA</name>
<feature type="domain" description="Amidohydrolase-related" evidence="2">
    <location>
        <begin position="29"/>
        <end position="267"/>
    </location>
</feature>
<sequence>MAGGKKTMLDEIAGNFLAGKRLDSVYVFDAHAHIGSLNKYAMPDSNADAMIKAMDRTGIDMAAISGIAAVIGGDVRFGNDTCIDAVNRFSGRFFGYITVDPYNNSDIIGEIKRCEKAGLRAYKIINKTTIKPYDAKEYRPAYEYANAKGYPVLVHTWGMDDLIPLRTLASEYTNIKWIAAHAGCIDEEEYAQLAKEMGNVYLEICLAIPRKGLIEYFVEVAGARKVLYGSDMAALSGTMQLGRVAFAKITKAEKEMIFGENSRRIMGI</sequence>
<protein>
    <recommendedName>
        <fullName evidence="2">Amidohydrolase-related domain-containing protein</fullName>
    </recommendedName>
</protein>
<evidence type="ECO:0000313" key="3">
    <source>
        <dbReference type="EMBL" id="OGK06245.1"/>
    </source>
</evidence>
<dbReference type="GO" id="GO:0016831">
    <property type="term" value="F:carboxy-lyase activity"/>
    <property type="evidence" value="ECO:0007669"/>
    <property type="project" value="InterPro"/>
</dbReference>
<dbReference type="SUPFAM" id="SSF51556">
    <property type="entry name" value="Metallo-dependent hydrolases"/>
    <property type="match status" value="1"/>
</dbReference>
<dbReference type="InterPro" id="IPR032465">
    <property type="entry name" value="ACMSD"/>
</dbReference>
<dbReference type="EMBL" id="MFYX01000033">
    <property type="protein sequence ID" value="OGK06245.1"/>
    <property type="molecule type" value="Genomic_DNA"/>
</dbReference>
<dbReference type="InterPro" id="IPR006680">
    <property type="entry name" value="Amidohydro-rel"/>
</dbReference>
<evidence type="ECO:0000313" key="4">
    <source>
        <dbReference type="Proteomes" id="UP000179243"/>
    </source>
</evidence>
<dbReference type="Gene3D" id="3.20.20.140">
    <property type="entry name" value="Metal-dependent hydrolases"/>
    <property type="match status" value="1"/>
</dbReference>
<dbReference type="Proteomes" id="UP000179243">
    <property type="component" value="Unassembled WGS sequence"/>
</dbReference>
<evidence type="ECO:0000259" key="2">
    <source>
        <dbReference type="Pfam" id="PF04909"/>
    </source>
</evidence>
<proteinExistence type="predicted"/>
<organism evidence="3 4">
    <name type="scientific">Candidatus Raymondbacteria bacterium RIFOXYD12_FULL_49_13</name>
    <dbReference type="NCBI Taxonomy" id="1817890"/>
    <lineage>
        <taxon>Bacteria</taxon>
        <taxon>Raymondiibacteriota</taxon>
    </lineage>
</organism>
<evidence type="ECO:0000256" key="1">
    <source>
        <dbReference type="ARBA" id="ARBA00023239"/>
    </source>
</evidence>
<dbReference type="GO" id="GO:0016787">
    <property type="term" value="F:hydrolase activity"/>
    <property type="evidence" value="ECO:0007669"/>
    <property type="project" value="InterPro"/>
</dbReference>
<reference evidence="3 4" key="1">
    <citation type="journal article" date="2016" name="Nat. Commun.">
        <title>Thousands of microbial genomes shed light on interconnected biogeochemical processes in an aquifer system.</title>
        <authorList>
            <person name="Anantharaman K."/>
            <person name="Brown C.T."/>
            <person name="Hug L.A."/>
            <person name="Sharon I."/>
            <person name="Castelle C.J."/>
            <person name="Probst A.J."/>
            <person name="Thomas B.C."/>
            <person name="Singh A."/>
            <person name="Wilkins M.J."/>
            <person name="Karaoz U."/>
            <person name="Brodie E.L."/>
            <person name="Williams K.H."/>
            <person name="Hubbard S.S."/>
            <person name="Banfield J.F."/>
        </authorList>
    </citation>
    <scope>NUCLEOTIDE SEQUENCE [LARGE SCALE GENOMIC DNA]</scope>
</reference>
<dbReference type="PANTHER" id="PTHR21240">
    <property type="entry name" value="2-AMINO-3-CARBOXYLMUCONATE-6-SEMIALDEHYDE DECARBOXYLASE"/>
    <property type="match status" value="1"/>
</dbReference>
<comment type="caution">
    <text evidence="3">The sequence shown here is derived from an EMBL/GenBank/DDBJ whole genome shotgun (WGS) entry which is preliminary data.</text>
</comment>